<proteinExistence type="predicted"/>
<organism evidence="2 3">
    <name type="scientific">Liparis tanakae</name>
    <name type="common">Tanaka's snailfish</name>
    <dbReference type="NCBI Taxonomy" id="230148"/>
    <lineage>
        <taxon>Eukaryota</taxon>
        <taxon>Metazoa</taxon>
        <taxon>Chordata</taxon>
        <taxon>Craniata</taxon>
        <taxon>Vertebrata</taxon>
        <taxon>Euteleostomi</taxon>
        <taxon>Actinopterygii</taxon>
        <taxon>Neopterygii</taxon>
        <taxon>Teleostei</taxon>
        <taxon>Neoteleostei</taxon>
        <taxon>Acanthomorphata</taxon>
        <taxon>Eupercaria</taxon>
        <taxon>Perciformes</taxon>
        <taxon>Cottioidei</taxon>
        <taxon>Cottales</taxon>
        <taxon>Liparidae</taxon>
        <taxon>Liparis</taxon>
    </lineage>
</organism>
<dbReference type="Proteomes" id="UP000314294">
    <property type="component" value="Unassembled WGS sequence"/>
</dbReference>
<protein>
    <submittedName>
        <fullName evidence="2">Uncharacterized protein</fullName>
    </submittedName>
</protein>
<name>A0A4Z2GI54_9TELE</name>
<feature type="region of interest" description="Disordered" evidence="1">
    <location>
        <begin position="16"/>
        <end position="86"/>
    </location>
</feature>
<accession>A0A4Z2GI54</accession>
<evidence type="ECO:0000256" key="1">
    <source>
        <dbReference type="SAM" id="MobiDB-lite"/>
    </source>
</evidence>
<gene>
    <name evidence="2" type="ORF">EYF80_036590</name>
</gene>
<feature type="compositionally biased region" description="Basic and acidic residues" evidence="1">
    <location>
        <begin position="32"/>
        <end position="44"/>
    </location>
</feature>
<dbReference type="AlphaFoldDB" id="A0A4Z2GI54"/>
<sequence>MLLNYTYAERIQVINPKGHSDGDFSVTNSIKTEGEGGVRVKLREEEEEEEEQEQRRFSFQRTSGSGSAPVNRAAPPEPGGTGGGEVTGSWASNVCFCRAAAASTSQTRIRSGLQP</sequence>
<reference evidence="2 3" key="1">
    <citation type="submission" date="2019-03" db="EMBL/GenBank/DDBJ databases">
        <title>First draft genome of Liparis tanakae, snailfish: a comprehensive survey of snailfish specific genes.</title>
        <authorList>
            <person name="Kim W."/>
            <person name="Song I."/>
            <person name="Jeong J.-H."/>
            <person name="Kim D."/>
            <person name="Kim S."/>
            <person name="Ryu S."/>
            <person name="Song J.Y."/>
            <person name="Lee S.K."/>
        </authorList>
    </citation>
    <scope>NUCLEOTIDE SEQUENCE [LARGE SCALE GENOMIC DNA]</scope>
    <source>
        <tissue evidence="2">Muscle</tissue>
    </source>
</reference>
<evidence type="ECO:0000313" key="2">
    <source>
        <dbReference type="EMBL" id="TNN53228.1"/>
    </source>
</evidence>
<keyword evidence="3" id="KW-1185">Reference proteome</keyword>
<feature type="compositionally biased region" description="Polar residues" evidence="1">
    <location>
        <begin position="57"/>
        <end position="68"/>
    </location>
</feature>
<dbReference type="EMBL" id="SRLO01000522">
    <property type="protein sequence ID" value="TNN53228.1"/>
    <property type="molecule type" value="Genomic_DNA"/>
</dbReference>
<comment type="caution">
    <text evidence="2">The sequence shown here is derived from an EMBL/GenBank/DDBJ whole genome shotgun (WGS) entry which is preliminary data.</text>
</comment>
<evidence type="ECO:0000313" key="3">
    <source>
        <dbReference type="Proteomes" id="UP000314294"/>
    </source>
</evidence>